<keyword evidence="4" id="KW-1185">Reference proteome</keyword>
<reference evidence="3 4" key="1">
    <citation type="journal article" date="2023" name="Sci. Data">
        <title>Genome assembly of the Korean intertidal mud-creeper Batillaria attramentaria.</title>
        <authorList>
            <person name="Patra A.K."/>
            <person name="Ho P.T."/>
            <person name="Jun S."/>
            <person name="Lee S.J."/>
            <person name="Kim Y."/>
            <person name="Won Y.J."/>
        </authorList>
    </citation>
    <scope>NUCLEOTIDE SEQUENCE [LARGE SCALE GENOMIC DNA]</scope>
    <source>
        <strain evidence="3">Wonlab-2016</strain>
    </source>
</reference>
<comment type="caution">
    <text evidence="3">The sequence shown here is derived from an EMBL/GenBank/DDBJ whole genome shotgun (WGS) entry which is preliminary data.</text>
</comment>
<feature type="non-terminal residue" evidence="3">
    <location>
        <position position="1"/>
    </location>
</feature>
<name>A0ABD0M336_9CAEN</name>
<sequence length="115" mass="12373">RLFLVVVLLSVGACLLFLSTVGCHPIGAGEAIYRSDSDPQSDANEELCASATPGTYVCDPKRPGFYIYCSLDPEGHSHREEECQDNKVFDNPTQTCVPAISATECSSRTSTGRPT</sequence>
<dbReference type="AlphaFoldDB" id="A0ABD0M336"/>
<organism evidence="3 4">
    <name type="scientific">Batillaria attramentaria</name>
    <dbReference type="NCBI Taxonomy" id="370345"/>
    <lineage>
        <taxon>Eukaryota</taxon>
        <taxon>Metazoa</taxon>
        <taxon>Spiralia</taxon>
        <taxon>Lophotrochozoa</taxon>
        <taxon>Mollusca</taxon>
        <taxon>Gastropoda</taxon>
        <taxon>Caenogastropoda</taxon>
        <taxon>Sorbeoconcha</taxon>
        <taxon>Cerithioidea</taxon>
        <taxon>Batillariidae</taxon>
        <taxon>Batillaria</taxon>
    </lineage>
</organism>
<proteinExistence type="predicted"/>
<accession>A0ABD0M336</accession>
<dbReference type="Pfam" id="PF01607">
    <property type="entry name" value="CBM_14"/>
    <property type="match status" value="1"/>
</dbReference>
<protein>
    <recommendedName>
        <fullName evidence="2">Chitin-binding type-2 domain-containing protein</fullName>
    </recommendedName>
</protein>
<gene>
    <name evidence="3" type="ORF">BaRGS_00002297</name>
</gene>
<feature type="chain" id="PRO_5044773069" description="Chitin-binding type-2 domain-containing protein" evidence="1">
    <location>
        <begin position="24"/>
        <end position="115"/>
    </location>
</feature>
<dbReference type="InterPro" id="IPR036508">
    <property type="entry name" value="Chitin-bd_dom_sf"/>
</dbReference>
<dbReference type="EMBL" id="JACVVK020000007">
    <property type="protein sequence ID" value="KAK7506185.1"/>
    <property type="molecule type" value="Genomic_DNA"/>
</dbReference>
<evidence type="ECO:0000259" key="2">
    <source>
        <dbReference type="Pfam" id="PF01607"/>
    </source>
</evidence>
<evidence type="ECO:0000256" key="1">
    <source>
        <dbReference type="SAM" id="SignalP"/>
    </source>
</evidence>
<dbReference type="SUPFAM" id="SSF57625">
    <property type="entry name" value="Invertebrate chitin-binding proteins"/>
    <property type="match status" value="1"/>
</dbReference>
<evidence type="ECO:0000313" key="3">
    <source>
        <dbReference type="EMBL" id="KAK7506185.1"/>
    </source>
</evidence>
<feature type="domain" description="Chitin-binding type-2" evidence="2">
    <location>
        <begin position="48"/>
        <end position="105"/>
    </location>
</feature>
<dbReference type="InterPro" id="IPR002557">
    <property type="entry name" value="Chitin-bd_dom"/>
</dbReference>
<keyword evidence="1" id="KW-0732">Signal</keyword>
<feature type="signal peptide" evidence="1">
    <location>
        <begin position="1"/>
        <end position="23"/>
    </location>
</feature>
<dbReference type="Proteomes" id="UP001519460">
    <property type="component" value="Unassembled WGS sequence"/>
</dbReference>
<evidence type="ECO:0000313" key="4">
    <source>
        <dbReference type="Proteomes" id="UP001519460"/>
    </source>
</evidence>